<protein>
    <submittedName>
        <fullName evidence="3">Uncharacterized protein</fullName>
    </submittedName>
</protein>
<dbReference type="Proteomes" id="UP000284375">
    <property type="component" value="Unassembled WGS sequence"/>
</dbReference>
<feature type="region of interest" description="Disordered" evidence="2">
    <location>
        <begin position="184"/>
        <end position="292"/>
    </location>
</feature>
<evidence type="ECO:0000256" key="1">
    <source>
        <dbReference type="SAM" id="Coils"/>
    </source>
</evidence>
<feature type="compositionally biased region" description="Polar residues" evidence="2">
    <location>
        <begin position="272"/>
        <end position="282"/>
    </location>
</feature>
<feature type="compositionally biased region" description="Acidic residues" evidence="2">
    <location>
        <begin position="627"/>
        <end position="650"/>
    </location>
</feature>
<reference evidence="3 4" key="1">
    <citation type="submission" date="2015-09" db="EMBL/GenBank/DDBJ databases">
        <title>Host preference determinants of Valsa canker pathogens revealed by comparative genomics.</title>
        <authorList>
            <person name="Yin Z."/>
            <person name="Huang L."/>
        </authorList>
    </citation>
    <scope>NUCLEOTIDE SEQUENCE [LARGE SCALE GENOMIC DNA]</scope>
    <source>
        <strain evidence="3 4">YSFL</strain>
    </source>
</reference>
<feature type="compositionally biased region" description="Low complexity" evidence="2">
    <location>
        <begin position="666"/>
        <end position="676"/>
    </location>
</feature>
<feature type="coiled-coil region" evidence="1">
    <location>
        <begin position="413"/>
        <end position="440"/>
    </location>
</feature>
<gene>
    <name evidence="3" type="ORF">VSDG_02787</name>
</gene>
<feature type="compositionally biased region" description="Basic and acidic residues" evidence="2">
    <location>
        <begin position="686"/>
        <end position="696"/>
    </location>
</feature>
<evidence type="ECO:0000256" key="2">
    <source>
        <dbReference type="SAM" id="MobiDB-lite"/>
    </source>
</evidence>
<feature type="compositionally biased region" description="Low complexity" evidence="2">
    <location>
        <begin position="9"/>
        <end position="19"/>
    </location>
</feature>
<dbReference type="EMBL" id="LJZO01000007">
    <property type="protein sequence ID" value="ROW01216.1"/>
    <property type="molecule type" value="Genomic_DNA"/>
</dbReference>
<keyword evidence="1" id="KW-0175">Coiled coil</keyword>
<feature type="region of interest" description="Disordered" evidence="2">
    <location>
        <begin position="623"/>
        <end position="696"/>
    </location>
</feature>
<dbReference type="AlphaFoldDB" id="A0A423WCW8"/>
<organism evidence="3 4">
    <name type="scientific">Cytospora chrysosperma</name>
    <name type="common">Cytospora canker fungus</name>
    <name type="synonym">Sphaeria chrysosperma</name>
    <dbReference type="NCBI Taxonomy" id="252740"/>
    <lineage>
        <taxon>Eukaryota</taxon>
        <taxon>Fungi</taxon>
        <taxon>Dikarya</taxon>
        <taxon>Ascomycota</taxon>
        <taxon>Pezizomycotina</taxon>
        <taxon>Sordariomycetes</taxon>
        <taxon>Sordariomycetidae</taxon>
        <taxon>Diaporthales</taxon>
        <taxon>Cytosporaceae</taxon>
        <taxon>Cytospora</taxon>
    </lineage>
</organism>
<feature type="region of interest" description="Disordered" evidence="2">
    <location>
        <begin position="1"/>
        <end position="25"/>
    </location>
</feature>
<proteinExistence type="predicted"/>
<accession>A0A423WCW8</accession>
<feature type="compositionally biased region" description="Polar residues" evidence="2">
    <location>
        <begin position="114"/>
        <end position="127"/>
    </location>
</feature>
<comment type="caution">
    <text evidence="3">The sequence shown here is derived from an EMBL/GenBank/DDBJ whole genome shotgun (WGS) entry which is preliminary data.</text>
</comment>
<keyword evidence="4" id="KW-1185">Reference proteome</keyword>
<evidence type="ECO:0000313" key="4">
    <source>
        <dbReference type="Proteomes" id="UP000284375"/>
    </source>
</evidence>
<dbReference type="OrthoDB" id="5236860at2759"/>
<sequence length="696" mass="76701">MQDQAHMGPPALAGPNAAPATPPTSMLIENAIGGAFMQLNPLSENNAIQSFVKDVRRRKAQPHGTYDDLVDMAAVAAARILVYGGDCHDESRKDPASITLYRKMRWLVKRVSAGATTSAPDQPSLATRESHQDESILEFEAIERQELLNEAYDSGYSAGFEAGIRAGAAQDLQRSSQMSYSEGFAAGQRAEMDRVRTSAAEVSGRTGHDAVIPGLVPEPAPHWSQPPQQGEAAPSASGQRLPGNLQPDIQPSGRDTPPVCTNPAQGPWNGAMLTSSIGSSREVSGDTAEPSQLGPAYEAHMQIRREARHRNDVDTRNVTVTCVFCGREVTANSLMRHKKRRHPAELAAAGVELQGYPCWWPGCGMLKDNLVPNQLTTHMQRQHNYAYPGDPNAFTENIKYYNRMVRSVVVSIISESAQELSAVKERIKRLEAQLRTQNTSYVSRHGLPNLNQLHETRLWVIDDLDKTFLPLAVQELHQLRRARGMRSQIRHDEGTWWEVADDLEAALMPSGALARAVAALPPPGDGPTVHMNAGTLVEGPNMNDPSWSPRYAPLFKPNWQPAASGVEDVDGVVLPPNTAIRRTKFEIVIPSFSRSASTAQEHVEEDEEEKEGFQRLMAEIEKRVTDDDAEMDWNEMDYDGIEEEVEDEEAHYDAVPSTRPSSQQQKRPGPSSSSLPGRKKRHKSGHSNERKNDALV</sequence>
<evidence type="ECO:0000313" key="3">
    <source>
        <dbReference type="EMBL" id="ROW01216.1"/>
    </source>
</evidence>
<name>A0A423WCW8_CYTCH</name>
<feature type="region of interest" description="Disordered" evidence="2">
    <location>
        <begin position="113"/>
        <end position="132"/>
    </location>
</feature>